<reference evidence="1" key="2">
    <citation type="journal article" date="2015" name="Fish Shellfish Immunol.">
        <title>Early steps in the European eel (Anguilla anguilla)-Vibrio vulnificus interaction in the gills: Role of the RtxA13 toxin.</title>
        <authorList>
            <person name="Callol A."/>
            <person name="Pajuelo D."/>
            <person name="Ebbesson L."/>
            <person name="Teles M."/>
            <person name="MacKenzie S."/>
            <person name="Amaro C."/>
        </authorList>
    </citation>
    <scope>NUCLEOTIDE SEQUENCE</scope>
</reference>
<dbReference type="EMBL" id="GBXM01018357">
    <property type="protein sequence ID" value="JAH90220.1"/>
    <property type="molecule type" value="Transcribed_RNA"/>
</dbReference>
<evidence type="ECO:0000313" key="1">
    <source>
        <dbReference type="EMBL" id="JAH90220.1"/>
    </source>
</evidence>
<accession>A0A0E9WKW2</accession>
<dbReference type="AlphaFoldDB" id="A0A0E9WKW2"/>
<reference evidence="1" key="1">
    <citation type="submission" date="2014-11" db="EMBL/GenBank/DDBJ databases">
        <authorList>
            <person name="Amaro Gonzalez C."/>
        </authorList>
    </citation>
    <scope>NUCLEOTIDE SEQUENCE</scope>
</reference>
<organism evidence="1">
    <name type="scientific">Anguilla anguilla</name>
    <name type="common">European freshwater eel</name>
    <name type="synonym">Muraena anguilla</name>
    <dbReference type="NCBI Taxonomy" id="7936"/>
    <lineage>
        <taxon>Eukaryota</taxon>
        <taxon>Metazoa</taxon>
        <taxon>Chordata</taxon>
        <taxon>Craniata</taxon>
        <taxon>Vertebrata</taxon>
        <taxon>Euteleostomi</taxon>
        <taxon>Actinopterygii</taxon>
        <taxon>Neopterygii</taxon>
        <taxon>Teleostei</taxon>
        <taxon>Anguilliformes</taxon>
        <taxon>Anguillidae</taxon>
        <taxon>Anguilla</taxon>
    </lineage>
</organism>
<proteinExistence type="predicted"/>
<sequence length="57" mass="6433">MVFRNGIIAQSVKLLWSIMGNAVLIRHEANGISSHCPFYLMSLHWQTLDPVFEGCLS</sequence>
<name>A0A0E9WKW2_ANGAN</name>
<protein>
    <submittedName>
        <fullName evidence="1">Uncharacterized protein</fullName>
    </submittedName>
</protein>